<reference evidence="2 3" key="1">
    <citation type="submission" date="2018-03" db="EMBL/GenBank/DDBJ databases">
        <authorList>
            <person name="Gully D."/>
        </authorList>
    </citation>
    <scope>NUCLEOTIDE SEQUENCE [LARGE SCALE GENOMIC DNA]</scope>
    <source>
        <strain evidence="2">ORS3257</strain>
    </source>
</reference>
<gene>
    <name evidence="2" type="ORF">BRAD3257_4037</name>
</gene>
<evidence type="ECO:0000313" key="2">
    <source>
        <dbReference type="EMBL" id="SPP95048.1"/>
    </source>
</evidence>
<accession>A0A2U3Q121</accession>
<proteinExistence type="predicted"/>
<dbReference type="AlphaFoldDB" id="A0A2U3Q121"/>
<evidence type="ECO:0000313" key="3">
    <source>
        <dbReference type="Proteomes" id="UP000246085"/>
    </source>
</evidence>
<name>A0A2U3Q121_9BRAD</name>
<dbReference type="KEGG" id="bvz:BRAD3257_4037"/>
<feature type="compositionally biased region" description="Basic and acidic residues" evidence="1">
    <location>
        <begin position="1"/>
        <end position="18"/>
    </location>
</feature>
<evidence type="ECO:0000256" key="1">
    <source>
        <dbReference type="SAM" id="MobiDB-lite"/>
    </source>
</evidence>
<dbReference type="EMBL" id="LS398110">
    <property type="protein sequence ID" value="SPP95048.1"/>
    <property type="molecule type" value="Genomic_DNA"/>
</dbReference>
<dbReference type="Proteomes" id="UP000246085">
    <property type="component" value="Chromosome BRAD3257"/>
</dbReference>
<organism evidence="2 3">
    <name type="scientific">Bradyrhizobium vignae</name>
    <dbReference type="NCBI Taxonomy" id="1549949"/>
    <lineage>
        <taxon>Bacteria</taxon>
        <taxon>Pseudomonadati</taxon>
        <taxon>Pseudomonadota</taxon>
        <taxon>Alphaproteobacteria</taxon>
        <taxon>Hyphomicrobiales</taxon>
        <taxon>Nitrobacteraceae</taxon>
        <taxon>Bradyrhizobium</taxon>
    </lineage>
</organism>
<feature type="region of interest" description="Disordered" evidence="1">
    <location>
        <begin position="1"/>
        <end position="23"/>
    </location>
</feature>
<sequence length="72" mass="7843">MEDRDRTLTADHDKRHQYSADPANPLAIRSIRNWSINASAPQAAGSVGFLRMQPSQDFDASLADRIVGSASS</sequence>
<protein>
    <submittedName>
        <fullName evidence="2">Uncharacterized protein</fullName>
    </submittedName>
</protein>